<evidence type="ECO:0000256" key="1">
    <source>
        <dbReference type="SAM" id="MobiDB-lite"/>
    </source>
</evidence>
<sequence length="32" mass="3687">MNGTRSDWHNEIPSLSRGNFSKGWLRGQDLNL</sequence>
<dbReference type="EMBL" id="CABL01000019">
    <property type="protein sequence ID" value="CBH76316.1"/>
    <property type="molecule type" value="Genomic_DNA"/>
</dbReference>
<feature type="compositionally biased region" description="Basic and acidic residues" evidence="1">
    <location>
        <begin position="1"/>
        <end position="10"/>
    </location>
</feature>
<evidence type="ECO:0000313" key="2">
    <source>
        <dbReference type="EMBL" id="CBH76316.1"/>
    </source>
</evidence>
<name>E6PIM6_9ZZZZ</name>
<feature type="region of interest" description="Disordered" evidence="1">
    <location>
        <begin position="1"/>
        <end position="32"/>
    </location>
</feature>
<organism evidence="2">
    <name type="scientific">mine drainage metagenome</name>
    <dbReference type="NCBI Taxonomy" id="410659"/>
    <lineage>
        <taxon>unclassified sequences</taxon>
        <taxon>metagenomes</taxon>
        <taxon>ecological metagenomes</taxon>
    </lineage>
</organism>
<gene>
    <name evidence="2" type="ORF">CARN1_0796</name>
</gene>
<reference evidence="2" key="1">
    <citation type="submission" date="2009-10" db="EMBL/GenBank/DDBJ databases">
        <title>Diversity of trophic interactions inside an arsenic-rich microbial ecosystem.</title>
        <authorList>
            <person name="Bertin P.N."/>
            <person name="Heinrich-Salmeron A."/>
            <person name="Pelletier E."/>
            <person name="Goulhen-Chollet F."/>
            <person name="Arsene-Ploetze F."/>
            <person name="Gallien S."/>
            <person name="Calteau A."/>
            <person name="Vallenet D."/>
            <person name="Casiot C."/>
            <person name="Chane-Woon-Ming B."/>
            <person name="Giloteaux L."/>
            <person name="Barakat M."/>
            <person name="Bonnefoy V."/>
            <person name="Bruneel O."/>
            <person name="Chandler M."/>
            <person name="Cleiss J."/>
            <person name="Duran R."/>
            <person name="Elbaz-Poulichet F."/>
            <person name="Fonknechten N."/>
            <person name="Lauga B."/>
            <person name="Mornico D."/>
            <person name="Ortet P."/>
            <person name="Schaeffer C."/>
            <person name="Siguier P."/>
            <person name="Alexander Thil Smith A."/>
            <person name="Van Dorsselaer A."/>
            <person name="Weissenbach J."/>
            <person name="Medigue C."/>
            <person name="Le Paslier D."/>
        </authorList>
    </citation>
    <scope>NUCLEOTIDE SEQUENCE</scope>
</reference>
<comment type="caution">
    <text evidence="2">The sequence shown here is derived from an EMBL/GenBank/DDBJ whole genome shotgun (WGS) entry which is preliminary data.</text>
</comment>
<protein>
    <submittedName>
        <fullName evidence="2">Uncharacterized protein</fullName>
    </submittedName>
</protein>
<proteinExistence type="predicted"/>
<accession>E6PIM6</accession>
<dbReference type="AlphaFoldDB" id="E6PIM6"/>